<dbReference type="Proteomes" id="UP000002407">
    <property type="component" value="Chromosome"/>
</dbReference>
<dbReference type="eggNOG" id="COG0348">
    <property type="taxonomic scope" value="Bacteria"/>
</dbReference>
<keyword evidence="2" id="KW-0004">4Fe-4S</keyword>
<dbReference type="Pfam" id="PF12801">
    <property type="entry name" value="Fer4_5"/>
    <property type="match status" value="1"/>
</dbReference>
<dbReference type="STRING" id="360107.CHAB381_1346"/>
<proteinExistence type="predicted"/>
<dbReference type="SUPFAM" id="SSF54862">
    <property type="entry name" value="4Fe-4S ferredoxins"/>
    <property type="match status" value="1"/>
</dbReference>
<evidence type="ECO:0000313" key="10">
    <source>
        <dbReference type="Proteomes" id="UP000002407"/>
    </source>
</evidence>
<dbReference type="Gene3D" id="2.60.40.10">
    <property type="entry name" value="Immunoglobulins"/>
    <property type="match status" value="1"/>
</dbReference>
<feature type="transmembrane region" description="Helical" evidence="7">
    <location>
        <begin position="9"/>
        <end position="27"/>
    </location>
</feature>
<feature type="transmembrane region" description="Helical" evidence="7">
    <location>
        <begin position="121"/>
        <end position="141"/>
    </location>
</feature>
<dbReference type="InterPro" id="IPR017900">
    <property type="entry name" value="4Fe4S_Fe_S_CS"/>
</dbReference>
<dbReference type="Pfam" id="PF13746">
    <property type="entry name" value="Fer4_18"/>
    <property type="match status" value="1"/>
</dbReference>
<organism evidence="9 10">
    <name type="scientific">Campylobacter hominis (strain ATCC BAA-381 / DSM 21671 / CCUG 45161 / LMG 19568 / NCTC 13146 / CH001A)</name>
    <dbReference type="NCBI Taxonomy" id="360107"/>
    <lineage>
        <taxon>Bacteria</taxon>
        <taxon>Pseudomonadati</taxon>
        <taxon>Campylobacterota</taxon>
        <taxon>Epsilonproteobacteria</taxon>
        <taxon>Campylobacterales</taxon>
        <taxon>Campylobacteraceae</taxon>
        <taxon>Campylobacter</taxon>
    </lineage>
</organism>
<dbReference type="OrthoDB" id="9811700at2"/>
<dbReference type="InterPro" id="IPR017896">
    <property type="entry name" value="4Fe4S_Fe-S-bd"/>
</dbReference>
<evidence type="ECO:0000259" key="8">
    <source>
        <dbReference type="PROSITE" id="PS51379"/>
    </source>
</evidence>
<keyword evidence="5" id="KW-0408">Iron</keyword>
<evidence type="ECO:0000313" key="9">
    <source>
        <dbReference type="EMBL" id="ABS51484.1"/>
    </source>
</evidence>
<dbReference type="AlphaFoldDB" id="A7I304"/>
<keyword evidence="7" id="KW-0472">Membrane</keyword>
<gene>
    <name evidence="9" type="primary">ccoG</name>
    <name evidence="9" type="ordered locus">CHAB381_1346</name>
</gene>
<keyword evidence="6" id="KW-0411">Iron-sulfur</keyword>
<dbReference type="HOGENOM" id="CLU_032118_2_1_7"/>
<keyword evidence="3" id="KW-0479">Metal-binding</keyword>
<dbReference type="PROSITE" id="PS51379">
    <property type="entry name" value="4FE4S_FER_2"/>
    <property type="match status" value="1"/>
</dbReference>
<dbReference type="RefSeq" id="WP_012109198.1">
    <property type="nucleotide sequence ID" value="NC_009714.1"/>
</dbReference>
<evidence type="ECO:0000256" key="5">
    <source>
        <dbReference type="ARBA" id="ARBA00023004"/>
    </source>
</evidence>
<dbReference type="GO" id="GO:0051539">
    <property type="term" value="F:4 iron, 4 sulfur cluster binding"/>
    <property type="evidence" value="ECO:0007669"/>
    <property type="project" value="UniProtKB-KW"/>
</dbReference>
<dbReference type="PROSITE" id="PS00198">
    <property type="entry name" value="4FE4S_FER_1"/>
    <property type="match status" value="1"/>
</dbReference>
<dbReference type="InterPro" id="IPR032879">
    <property type="entry name" value="FixG_C"/>
</dbReference>
<keyword evidence="7" id="KW-0812">Transmembrane</keyword>
<keyword evidence="7" id="KW-1133">Transmembrane helix</keyword>
<dbReference type="PANTHER" id="PTHR30176:SF3">
    <property type="entry name" value="FERREDOXIN-TYPE PROTEIN NAPH"/>
    <property type="match status" value="1"/>
</dbReference>
<dbReference type="Gene3D" id="3.30.70.20">
    <property type="match status" value="1"/>
</dbReference>
<dbReference type="GO" id="GO:0046872">
    <property type="term" value="F:metal ion binding"/>
    <property type="evidence" value="ECO:0007669"/>
    <property type="project" value="UniProtKB-KW"/>
</dbReference>
<name>A7I304_CAMHC</name>
<evidence type="ECO:0000256" key="3">
    <source>
        <dbReference type="ARBA" id="ARBA00022723"/>
    </source>
</evidence>
<accession>A7I304</accession>
<evidence type="ECO:0000256" key="4">
    <source>
        <dbReference type="ARBA" id="ARBA00022982"/>
    </source>
</evidence>
<dbReference type="GO" id="GO:0005886">
    <property type="term" value="C:plasma membrane"/>
    <property type="evidence" value="ECO:0007669"/>
    <property type="project" value="TreeGrafter"/>
</dbReference>
<feature type="domain" description="4Fe-4S ferredoxin-type" evidence="8">
    <location>
        <begin position="221"/>
        <end position="253"/>
    </location>
</feature>
<dbReference type="Pfam" id="PF11614">
    <property type="entry name" value="FixG_C"/>
    <property type="match status" value="1"/>
</dbReference>
<dbReference type="InterPro" id="IPR013783">
    <property type="entry name" value="Ig-like_fold"/>
</dbReference>
<evidence type="ECO:0000256" key="6">
    <source>
        <dbReference type="ARBA" id="ARBA00023014"/>
    </source>
</evidence>
<feature type="transmembrane region" description="Helical" evidence="7">
    <location>
        <begin position="161"/>
        <end position="181"/>
    </location>
</feature>
<keyword evidence="4" id="KW-0249">Electron transport</keyword>
<dbReference type="InterPro" id="IPR014116">
    <property type="entry name" value="Cyt_c_oxidase_cbb3_FixG"/>
</dbReference>
<dbReference type="InterPro" id="IPR051684">
    <property type="entry name" value="Electron_Trans/Redox"/>
</dbReference>
<feature type="transmembrane region" description="Helical" evidence="7">
    <location>
        <begin position="55"/>
        <end position="80"/>
    </location>
</feature>
<keyword evidence="10" id="KW-1185">Reference proteome</keyword>
<protein>
    <submittedName>
        <fullName evidence="9">Cytochrome c oxidase accessory protein CcoG</fullName>
    </submittedName>
</protein>
<evidence type="ECO:0000256" key="7">
    <source>
        <dbReference type="SAM" id="Phobius"/>
    </source>
</evidence>
<dbReference type="NCBIfam" id="TIGR02745">
    <property type="entry name" value="ccoG_rdxA_fixG"/>
    <property type="match status" value="1"/>
</dbReference>
<evidence type="ECO:0000256" key="1">
    <source>
        <dbReference type="ARBA" id="ARBA00022448"/>
    </source>
</evidence>
<dbReference type="EMBL" id="CP000776">
    <property type="protein sequence ID" value="ABS51484.1"/>
    <property type="molecule type" value="Genomic_DNA"/>
</dbReference>
<keyword evidence="1" id="KW-0813">Transport</keyword>
<dbReference type="KEGG" id="cha:CHAB381_1346"/>
<evidence type="ECO:0000256" key="2">
    <source>
        <dbReference type="ARBA" id="ARBA00022485"/>
    </source>
</evidence>
<reference evidence="10" key="1">
    <citation type="submission" date="2007-07" db="EMBL/GenBank/DDBJ databases">
        <title>Complete genome sequence of Campylobacter hominis ATCC BAA-381, a commensal isolated from the human gastrointestinal tract.</title>
        <authorList>
            <person name="Fouts D.E."/>
            <person name="Mongodin E.F."/>
            <person name="Puiu D."/>
            <person name="Sebastian Y."/>
            <person name="Miller W.G."/>
            <person name="Mandrell R.E."/>
            <person name="Nelson K.E."/>
        </authorList>
    </citation>
    <scope>NUCLEOTIDE SEQUENCE [LARGE SCALE GENOMIC DNA]</scope>
    <source>
        <strain evidence="10">ATCC BAA-381 / LMG 19568 / NCTC 13146 / CH001A</strain>
    </source>
</reference>
<sequence>MSNYTKKRYAFFTFMSVFIFIIPWIRINGNHLFLLSFDKKELNLFFTSFSTQELYLMPFVLIFFFLLIFFVTTLGGRIWCGWACPQTIFRVVYRDLIQTKIFRIRQSTANKQKKPQHGIKNLFAIIFFAILVLIGTSNLLWFFVPPEDFFVYLQNPAEHKLLFGIVIGFAAFFIFDTVYLGEKFCIYVCPYARIQSVMFDNDTVQVIYDEKRGGKIYDPATKVMIANKPENGECIGCEACVRICPTHIDIRKGMQLECINCLECSDACSKVMGKLGKKSLINWTSENAITSGNKINFFRFRTIGYIVVLSVVLGLLLFISTKKEHMLLNINRTTELYNINFDNGNPIIANDYTFMFENTDRKDHKYYFEIDNPDIKIVRPAKEVKFKAGTKRKIIVRLVATKQLVNDERKDTIIPIVIKAFAVDDKENINIERKTIFAYPKNTVIEEAKKKDNGF</sequence>
<feature type="transmembrane region" description="Helical" evidence="7">
    <location>
        <begin position="303"/>
        <end position="321"/>
    </location>
</feature>
<dbReference type="PANTHER" id="PTHR30176">
    <property type="entry name" value="FERREDOXIN-TYPE PROTEIN NAPH"/>
    <property type="match status" value="1"/>
</dbReference>